<dbReference type="InterPro" id="IPR036278">
    <property type="entry name" value="Sialidase_sf"/>
</dbReference>
<proteinExistence type="predicted"/>
<gene>
    <name evidence="2" type="ORF">Prum_030200</name>
</gene>
<evidence type="ECO:0008006" key="4">
    <source>
        <dbReference type="Google" id="ProtNLM"/>
    </source>
</evidence>
<keyword evidence="1" id="KW-0812">Transmembrane</keyword>
<evidence type="ECO:0000313" key="2">
    <source>
        <dbReference type="EMBL" id="GFJ89378.1"/>
    </source>
</evidence>
<accession>A0A6V8L343</accession>
<dbReference type="InterPro" id="IPR015943">
    <property type="entry name" value="WD40/YVTN_repeat-like_dom_sf"/>
</dbReference>
<name>A0A6V8L343_9ACTN</name>
<protein>
    <recommendedName>
        <fullName evidence="4">Sialidase domain-containing protein</fullName>
    </recommendedName>
</protein>
<dbReference type="CDD" id="cd15482">
    <property type="entry name" value="Sialidase_non-viral"/>
    <property type="match status" value="1"/>
</dbReference>
<organism evidence="2 3">
    <name type="scientific">Phytohabitans rumicis</name>
    <dbReference type="NCBI Taxonomy" id="1076125"/>
    <lineage>
        <taxon>Bacteria</taxon>
        <taxon>Bacillati</taxon>
        <taxon>Actinomycetota</taxon>
        <taxon>Actinomycetes</taxon>
        <taxon>Micromonosporales</taxon>
        <taxon>Micromonosporaceae</taxon>
    </lineage>
</organism>
<dbReference type="RefSeq" id="WP_218577241.1">
    <property type="nucleotide sequence ID" value="NZ_BLPG01000001.1"/>
</dbReference>
<dbReference type="SUPFAM" id="SSF50939">
    <property type="entry name" value="Sialidases"/>
    <property type="match status" value="1"/>
</dbReference>
<reference evidence="2 3" key="2">
    <citation type="submission" date="2020-03" db="EMBL/GenBank/DDBJ databases">
        <authorList>
            <person name="Ichikawa N."/>
            <person name="Kimura A."/>
            <person name="Kitahashi Y."/>
            <person name="Uohara A."/>
        </authorList>
    </citation>
    <scope>NUCLEOTIDE SEQUENCE [LARGE SCALE GENOMIC DNA]</scope>
    <source>
        <strain evidence="2 3">NBRC 108638</strain>
    </source>
</reference>
<reference evidence="2 3" key="1">
    <citation type="submission" date="2020-03" db="EMBL/GenBank/DDBJ databases">
        <title>Whole genome shotgun sequence of Phytohabitans rumicis NBRC 108638.</title>
        <authorList>
            <person name="Komaki H."/>
            <person name="Tamura T."/>
        </authorList>
    </citation>
    <scope>NUCLEOTIDE SEQUENCE [LARGE SCALE GENOMIC DNA]</scope>
    <source>
        <strain evidence="2 3">NBRC 108638</strain>
    </source>
</reference>
<keyword evidence="1" id="KW-1133">Transmembrane helix</keyword>
<dbReference type="Proteomes" id="UP000482960">
    <property type="component" value="Unassembled WGS sequence"/>
</dbReference>
<evidence type="ECO:0000256" key="1">
    <source>
        <dbReference type="SAM" id="Phobius"/>
    </source>
</evidence>
<sequence>MVTGLREMFDEVAEAPSPPSYLVADDVYTAGRRRRTRNGIVKSVVAAVALVAAVGVGSAITTTRDGAAPAPADSTVPAPDVSGPVQWVGAADAEHIYAAYPACPDGSCNKTWVRLVASDDGGDTWQARGPKIEIVDLVLVDRQTLVVVGPKAALTVSVDGGRTWSAATRAPKALDAVPAGGAAICATPDEGACQVYAVDPKSKMYAPLSMQPDGTLLAGPVGNTAGVLWIAGTTGKPCRPTVSMSADGGHTWATRGIPDPPGGALRCDPVRISTTADGRTAYAVTRGTGAASRSAYRVQASGAPELLATIDTVNGGDGSFVAADGTHMLSQNVSGEPLDEVRWLAAGADGYRPITLDGLPGAVSPVRRAADGWFYTHSYGPDRSIYGSTDGRHWSPVPTPGR</sequence>
<keyword evidence="1" id="KW-0472">Membrane</keyword>
<evidence type="ECO:0000313" key="3">
    <source>
        <dbReference type="Proteomes" id="UP000482960"/>
    </source>
</evidence>
<dbReference type="EMBL" id="BLPG01000001">
    <property type="protein sequence ID" value="GFJ89378.1"/>
    <property type="molecule type" value="Genomic_DNA"/>
</dbReference>
<feature type="transmembrane region" description="Helical" evidence="1">
    <location>
        <begin position="40"/>
        <end position="60"/>
    </location>
</feature>
<dbReference type="Gene3D" id="2.130.10.10">
    <property type="entry name" value="YVTN repeat-like/Quinoprotein amine dehydrogenase"/>
    <property type="match status" value="1"/>
</dbReference>
<comment type="caution">
    <text evidence="2">The sequence shown here is derived from an EMBL/GenBank/DDBJ whole genome shotgun (WGS) entry which is preliminary data.</text>
</comment>
<dbReference type="AlphaFoldDB" id="A0A6V8L343"/>
<keyword evidence="3" id="KW-1185">Reference proteome</keyword>